<protein>
    <recommendedName>
        <fullName evidence="6">BHLH domain-containing protein</fullName>
    </recommendedName>
</protein>
<feature type="region of interest" description="Disordered" evidence="5">
    <location>
        <begin position="347"/>
        <end position="372"/>
    </location>
</feature>
<feature type="region of interest" description="Disordered" evidence="5">
    <location>
        <begin position="187"/>
        <end position="208"/>
    </location>
</feature>
<dbReference type="AlphaFoldDB" id="A0A0D3E470"/>
<dbReference type="InterPro" id="IPR043561">
    <property type="entry name" value="LHW-like"/>
</dbReference>
<keyword evidence="4" id="KW-0539">Nucleus</keyword>
<reference evidence="7" key="2">
    <citation type="submission" date="2015-03" db="UniProtKB">
        <authorList>
            <consortium name="EnsemblPlants"/>
        </authorList>
    </citation>
    <scope>IDENTIFICATION</scope>
</reference>
<evidence type="ECO:0000256" key="5">
    <source>
        <dbReference type="SAM" id="MobiDB-lite"/>
    </source>
</evidence>
<dbReference type="eggNOG" id="ENOG502QQES">
    <property type="taxonomic scope" value="Eukaryota"/>
</dbReference>
<keyword evidence="3" id="KW-0804">Transcription</keyword>
<comment type="subcellular location">
    <subcellularLocation>
        <location evidence="1">Nucleus</location>
    </subcellularLocation>
</comment>
<evidence type="ECO:0000256" key="4">
    <source>
        <dbReference type="ARBA" id="ARBA00023242"/>
    </source>
</evidence>
<evidence type="ECO:0000256" key="3">
    <source>
        <dbReference type="ARBA" id="ARBA00023163"/>
    </source>
</evidence>
<keyword evidence="2" id="KW-0805">Transcription regulation</keyword>
<evidence type="ECO:0000259" key="6">
    <source>
        <dbReference type="PROSITE" id="PS50888"/>
    </source>
</evidence>
<dbReference type="GO" id="GO:0005634">
    <property type="term" value="C:nucleus"/>
    <property type="evidence" value="ECO:0007669"/>
    <property type="project" value="UniProtKB-SubCell"/>
</dbReference>
<feature type="compositionally biased region" description="Low complexity" evidence="5">
    <location>
        <begin position="189"/>
        <end position="203"/>
    </location>
</feature>
<feature type="region of interest" description="Disordered" evidence="5">
    <location>
        <begin position="694"/>
        <end position="718"/>
    </location>
</feature>
<organism evidence="7 8">
    <name type="scientific">Brassica oleracea var. oleracea</name>
    <dbReference type="NCBI Taxonomy" id="109376"/>
    <lineage>
        <taxon>Eukaryota</taxon>
        <taxon>Viridiplantae</taxon>
        <taxon>Streptophyta</taxon>
        <taxon>Embryophyta</taxon>
        <taxon>Tracheophyta</taxon>
        <taxon>Spermatophyta</taxon>
        <taxon>Magnoliopsida</taxon>
        <taxon>eudicotyledons</taxon>
        <taxon>Gunneridae</taxon>
        <taxon>Pentapetalae</taxon>
        <taxon>rosids</taxon>
        <taxon>malvids</taxon>
        <taxon>Brassicales</taxon>
        <taxon>Brassicaceae</taxon>
        <taxon>Brassiceae</taxon>
        <taxon>Brassica</taxon>
    </lineage>
</organism>
<reference evidence="7 8" key="1">
    <citation type="journal article" date="2014" name="Genome Biol.">
        <title>Transcriptome and methylome profiling reveals relics of genome dominance in the mesopolyploid Brassica oleracea.</title>
        <authorList>
            <person name="Parkin I.A."/>
            <person name="Koh C."/>
            <person name="Tang H."/>
            <person name="Robinson S.J."/>
            <person name="Kagale S."/>
            <person name="Clarke W.E."/>
            <person name="Town C.D."/>
            <person name="Nixon J."/>
            <person name="Krishnakumar V."/>
            <person name="Bidwell S.L."/>
            <person name="Denoeud F."/>
            <person name="Belcram H."/>
            <person name="Links M.G."/>
            <person name="Just J."/>
            <person name="Clarke C."/>
            <person name="Bender T."/>
            <person name="Huebert T."/>
            <person name="Mason A.S."/>
            <person name="Pires J.C."/>
            <person name="Barker G."/>
            <person name="Moore J."/>
            <person name="Walley P.G."/>
            <person name="Manoli S."/>
            <person name="Batley J."/>
            <person name="Edwards D."/>
            <person name="Nelson M.N."/>
            <person name="Wang X."/>
            <person name="Paterson A.H."/>
            <person name="King G."/>
            <person name="Bancroft I."/>
            <person name="Chalhoub B."/>
            <person name="Sharpe A.G."/>
        </authorList>
    </citation>
    <scope>NUCLEOTIDE SEQUENCE</scope>
    <source>
        <strain evidence="7 8">cv. TO1000</strain>
    </source>
</reference>
<sequence length="849" mass="96046">MDMEVKQILKSLCFSYGWSYAVFWRSDPINPMLLRVEEAHNDEQSAALVDDMILQIHVLGQGIVGEAALTGNHQWLFSDTLFQCEHEFQNQFLSGFKSIAIIPVGSSGVVQLGSTQKIVESREMLEETERALQEKHSLKVKDQSVDLDTLFESLIPLVDCEIVPESFQGLSFDDIFIEEDTNPPSFLFDKPASEASSKPSSSDINGDDDSVFDILNSYSLDDLYQLLADDSPEQNCSSEGDQDCSIVIQGNDKDILGIHSYDSGFGAKPPQKGQLFSELISTSLSNSTSCLTNVQQEDSYCGLNQSKRRKLESSTISSFFFPQAETLTLLNPPLWIDEDVAGNWKKPQEEGVKKKKRAKAGESRKPRPKDRQMIQDRIKELRGMIPNGAKCSIDTLLDLTIRHMVFMQSIAKYADKLKQPYFAKLVKEKERTWALEVGDDDESVVCPIIVEDLKPQGQMQIEMVCQENGDEFLEIAHVVRGLGLNILKGVMETRQGRIWAHLIVEAKPHIILLVKEKERTWALEVEDDDESVVCPIIVEDLKPQGQMQIEMVCQENGDEFLEIAHVVRGLGLNILKGVMETRQGRIWAHLIVEAKPHITRLQLFYSLWSGGKKLTAKGQLFSELISTSLSNSISCTSLTNVQQEDSYFGLNQSKRRKLESSTISSFFFPQAETLTLLNPPLWIDEDVVGNWKKPQEEGVKKKKRAKAGESRKPRPKDRQMIQDRIKELRGMIPNGAKLVKEKERTWALEVGDDDESVVCPIIVEDLKPQGQMQIEMVCQENGDEFLEIAHVVRGLGLNILKGVMETRQGRIWAHLIVEAKPHITRLQLFYSLVHLFQQQNPRNSFEHQT</sequence>
<dbReference type="EnsemblPlants" id="Bo9g032140.1">
    <property type="protein sequence ID" value="Bo9g032140.1"/>
    <property type="gene ID" value="Bo9g032140"/>
</dbReference>
<feature type="compositionally biased region" description="Basic and acidic residues" evidence="5">
    <location>
        <begin position="706"/>
        <end position="718"/>
    </location>
</feature>
<dbReference type="PROSITE" id="PS50888">
    <property type="entry name" value="BHLH"/>
    <property type="match status" value="1"/>
</dbReference>
<dbReference type="GO" id="GO:0046983">
    <property type="term" value="F:protein dimerization activity"/>
    <property type="evidence" value="ECO:0007669"/>
    <property type="project" value="InterPro"/>
</dbReference>
<accession>A0A0D3E470</accession>
<dbReference type="Pfam" id="PF14215">
    <property type="entry name" value="bHLH-MYC_N"/>
    <property type="match status" value="1"/>
</dbReference>
<dbReference type="GO" id="GO:0003700">
    <property type="term" value="F:DNA-binding transcription factor activity"/>
    <property type="evidence" value="ECO:0007669"/>
    <property type="project" value="InterPro"/>
</dbReference>
<dbReference type="Gramene" id="Bo9g032140.1">
    <property type="protein sequence ID" value="Bo9g032140.1"/>
    <property type="gene ID" value="Bo9g032140"/>
</dbReference>
<dbReference type="PANTHER" id="PTHR46196:SF2">
    <property type="entry name" value="TRANSCRIPTION FACTOR BHLH157"/>
    <property type="match status" value="1"/>
</dbReference>
<keyword evidence="8" id="KW-1185">Reference proteome</keyword>
<dbReference type="Proteomes" id="UP000032141">
    <property type="component" value="Chromosome C9"/>
</dbReference>
<dbReference type="STRING" id="109376.A0A0D3E470"/>
<feature type="compositionally biased region" description="Basic and acidic residues" evidence="5">
    <location>
        <begin position="359"/>
        <end position="372"/>
    </location>
</feature>
<dbReference type="HOGENOM" id="CLU_335977_0_0_1"/>
<dbReference type="InterPro" id="IPR011598">
    <property type="entry name" value="bHLH_dom"/>
</dbReference>
<dbReference type="Pfam" id="PF23176">
    <property type="entry name" value="bHLH_LHW"/>
    <property type="match status" value="2"/>
</dbReference>
<feature type="domain" description="BHLH" evidence="6">
    <location>
        <begin position="358"/>
        <end position="407"/>
    </location>
</feature>
<evidence type="ECO:0000256" key="2">
    <source>
        <dbReference type="ARBA" id="ARBA00023015"/>
    </source>
</evidence>
<name>A0A0D3E470_BRAOL</name>
<dbReference type="InterPro" id="IPR025610">
    <property type="entry name" value="MYC/MYB_N"/>
</dbReference>
<dbReference type="PANTHER" id="PTHR46196">
    <property type="entry name" value="TRANSCRIPTION FACTOR BHLH155-LIKE ISOFORM X1-RELATED"/>
    <property type="match status" value="1"/>
</dbReference>
<proteinExistence type="predicted"/>
<evidence type="ECO:0000313" key="8">
    <source>
        <dbReference type="Proteomes" id="UP000032141"/>
    </source>
</evidence>
<evidence type="ECO:0000256" key="1">
    <source>
        <dbReference type="ARBA" id="ARBA00004123"/>
    </source>
</evidence>
<evidence type="ECO:0000313" key="7">
    <source>
        <dbReference type="EnsemblPlants" id="Bo9g032140.1"/>
    </source>
</evidence>